<sequence length="359" mass="40728">MREKLHPFHVGLLVFMVQAGVVSIFLPRMLAQYMGYNGWVSLLLFSAVATFNIFLISVVYRLSDGKSIFQIIEQSLPKVIVFPLYTVLVSVWTLIGCIAAKQYILLFTVFVFPTTPPMYMKFLFDIIAYSLITKGIYNISKAATVFFWMVIWTALLLLFFLKGFEWVNLTPFFFKESSDVIVGGLSIFTAFLGYELVLLLFPYVNSKKGFMSAVYFGNFLTTFIYLAICLTCFGFYSFKQLTRMKFPLIDLLAYIRLPFVERVENIFIALYLVSALMSITMYIWAASETAQSLIPRASKRWITGVLVCGAFAVSWIPDVLSEVELWLKYLGYMASGIAFGLPLLLIAILAINNGGKKLV</sequence>
<evidence type="ECO:0000256" key="7">
    <source>
        <dbReference type="ARBA" id="ARBA00023136"/>
    </source>
</evidence>
<keyword evidence="4" id="KW-0309">Germination</keyword>
<comment type="caution">
    <text evidence="9">The sequence shown here is derived from an EMBL/GenBank/DDBJ whole genome shotgun (WGS) entry which is preliminary data.</text>
</comment>
<feature type="transmembrane region" description="Helical" evidence="8">
    <location>
        <begin position="118"/>
        <end position="137"/>
    </location>
</feature>
<feature type="transmembrane region" description="Helical" evidence="8">
    <location>
        <begin position="7"/>
        <end position="26"/>
    </location>
</feature>
<evidence type="ECO:0000256" key="3">
    <source>
        <dbReference type="ARBA" id="ARBA00022448"/>
    </source>
</evidence>
<dbReference type="AlphaFoldDB" id="A0A2V2YS60"/>
<gene>
    <name evidence="9" type="ORF">DFQ01_11472</name>
</gene>
<keyword evidence="6 8" id="KW-1133">Transmembrane helix</keyword>
<evidence type="ECO:0000256" key="6">
    <source>
        <dbReference type="ARBA" id="ARBA00022989"/>
    </source>
</evidence>
<proteinExistence type="inferred from homology"/>
<feature type="transmembrane region" description="Helical" evidence="8">
    <location>
        <begin position="297"/>
        <end position="317"/>
    </location>
</feature>
<evidence type="ECO:0000313" key="10">
    <source>
        <dbReference type="Proteomes" id="UP000246635"/>
    </source>
</evidence>
<evidence type="ECO:0000256" key="1">
    <source>
        <dbReference type="ARBA" id="ARBA00004141"/>
    </source>
</evidence>
<feature type="transmembrane region" description="Helical" evidence="8">
    <location>
        <begin position="213"/>
        <end position="238"/>
    </location>
</feature>
<dbReference type="Proteomes" id="UP000246635">
    <property type="component" value="Unassembled WGS sequence"/>
</dbReference>
<keyword evidence="5 8" id="KW-0812">Transmembrane</keyword>
<feature type="transmembrane region" description="Helical" evidence="8">
    <location>
        <begin position="144"/>
        <end position="161"/>
    </location>
</feature>
<keyword evidence="10" id="KW-1185">Reference proteome</keyword>
<dbReference type="PANTHER" id="PTHR34975">
    <property type="entry name" value="SPORE GERMINATION PROTEIN A2"/>
    <property type="match status" value="1"/>
</dbReference>
<keyword evidence="7 8" id="KW-0472">Membrane</keyword>
<dbReference type="NCBIfam" id="TIGR00912">
    <property type="entry name" value="2A0309"/>
    <property type="match status" value="1"/>
</dbReference>
<dbReference type="GO" id="GO:0009847">
    <property type="term" value="P:spore germination"/>
    <property type="evidence" value="ECO:0007669"/>
    <property type="project" value="InterPro"/>
</dbReference>
<name>A0A2V2YS60_9BACL</name>
<comment type="similarity">
    <text evidence="2">Belongs to the amino acid-polyamine-organocation (APC) superfamily. Spore germination protein (SGP) (TC 2.A.3.9) family.</text>
</comment>
<dbReference type="EMBL" id="QGTQ01000014">
    <property type="protein sequence ID" value="PWV99495.1"/>
    <property type="molecule type" value="Genomic_DNA"/>
</dbReference>
<dbReference type="PANTHER" id="PTHR34975:SF2">
    <property type="entry name" value="SPORE GERMINATION PROTEIN A2"/>
    <property type="match status" value="1"/>
</dbReference>
<organism evidence="9 10">
    <name type="scientific">Paenibacillus cellulosilyticus</name>
    <dbReference type="NCBI Taxonomy" id="375489"/>
    <lineage>
        <taxon>Bacteria</taxon>
        <taxon>Bacillati</taxon>
        <taxon>Bacillota</taxon>
        <taxon>Bacilli</taxon>
        <taxon>Bacillales</taxon>
        <taxon>Paenibacillaceae</taxon>
        <taxon>Paenibacillus</taxon>
    </lineage>
</organism>
<dbReference type="Pfam" id="PF03845">
    <property type="entry name" value="Spore_permease"/>
    <property type="match status" value="1"/>
</dbReference>
<comment type="subcellular location">
    <subcellularLocation>
        <location evidence="1">Membrane</location>
        <topology evidence="1">Multi-pass membrane protein</topology>
    </subcellularLocation>
</comment>
<accession>A0A2V2YS60</accession>
<feature type="transmembrane region" description="Helical" evidence="8">
    <location>
        <begin position="181"/>
        <end position="201"/>
    </location>
</feature>
<dbReference type="GO" id="GO:0016020">
    <property type="term" value="C:membrane"/>
    <property type="evidence" value="ECO:0007669"/>
    <property type="project" value="UniProtKB-SubCell"/>
</dbReference>
<evidence type="ECO:0000313" key="9">
    <source>
        <dbReference type="EMBL" id="PWV99495.1"/>
    </source>
</evidence>
<feature type="transmembrane region" description="Helical" evidence="8">
    <location>
        <begin position="81"/>
        <end position="112"/>
    </location>
</feature>
<feature type="transmembrane region" description="Helical" evidence="8">
    <location>
        <begin position="38"/>
        <end position="60"/>
    </location>
</feature>
<protein>
    <submittedName>
        <fullName evidence="9">Spore germination protein (Amino acid permease)</fullName>
    </submittedName>
</protein>
<reference evidence="9 10" key="1">
    <citation type="submission" date="2018-05" db="EMBL/GenBank/DDBJ databases">
        <title>Genomic Encyclopedia of Type Strains, Phase III (KMG-III): the genomes of soil and plant-associated and newly described type strains.</title>
        <authorList>
            <person name="Whitman W."/>
        </authorList>
    </citation>
    <scope>NUCLEOTIDE SEQUENCE [LARGE SCALE GENOMIC DNA]</scope>
    <source>
        <strain evidence="9 10">CECT 5696</strain>
    </source>
</reference>
<dbReference type="InterPro" id="IPR004761">
    <property type="entry name" value="Spore_GerAB"/>
</dbReference>
<evidence type="ECO:0000256" key="4">
    <source>
        <dbReference type="ARBA" id="ARBA00022544"/>
    </source>
</evidence>
<evidence type="ECO:0000256" key="2">
    <source>
        <dbReference type="ARBA" id="ARBA00007998"/>
    </source>
</evidence>
<feature type="transmembrane region" description="Helical" evidence="8">
    <location>
        <begin position="329"/>
        <end position="351"/>
    </location>
</feature>
<keyword evidence="3" id="KW-0813">Transport</keyword>
<evidence type="ECO:0000256" key="5">
    <source>
        <dbReference type="ARBA" id="ARBA00022692"/>
    </source>
</evidence>
<evidence type="ECO:0000256" key="8">
    <source>
        <dbReference type="SAM" id="Phobius"/>
    </source>
</evidence>
<feature type="transmembrane region" description="Helical" evidence="8">
    <location>
        <begin position="266"/>
        <end position="285"/>
    </location>
</feature>